<keyword evidence="2" id="KW-1185">Reference proteome</keyword>
<dbReference type="AlphaFoldDB" id="A0A1T3NIV4"/>
<organism evidence="1 2">
    <name type="scientific">Embleya scabrispora</name>
    <dbReference type="NCBI Taxonomy" id="159449"/>
    <lineage>
        <taxon>Bacteria</taxon>
        <taxon>Bacillati</taxon>
        <taxon>Actinomycetota</taxon>
        <taxon>Actinomycetes</taxon>
        <taxon>Kitasatosporales</taxon>
        <taxon>Streptomycetaceae</taxon>
        <taxon>Embleya</taxon>
    </lineage>
</organism>
<name>A0A1T3NIV4_9ACTN</name>
<evidence type="ECO:0000313" key="2">
    <source>
        <dbReference type="Proteomes" id="UP000190037"/>
    </source>
</evidence>
<dbReference type="OrthoDB" id="218750at2"/>
<sequence length="294" mass="32109">MVPTVYAELPAGDPLRKGLPALIEGLRARLAHPGLLLPGGTAAGDVTDDLRARFGPEPYVGPEPLTAPAFDDGLTVAIGAPPPSFHGRYKSWAQLCFRPALLDVDAERTKRLTDGRGFVGTDVPTYVRRIRSDYFTRVVERVRCGALPVGTYEANPAASVPELVDRVAASLTLPPDAAALYLQLLTLEAPTDRGVRTWNGWTATRHRKAATALVDAGLAVPDKRSRARRGIFLPGPWAEADRPGFHPMETWKAIFLGIRLGPKRTIHYRATFDRTLPELFTDAWQRVERGHGPG</sequence>
<reference evidence="1 2" key="1">
    <citation type="submission" date="2017-03" db="EMBL/GenBank/DDBJ databases">
        <title>Draft genome sequence of Streptomyces scabrisporus NF3, endophyte isolated from Amphipterygium adstringens.</title>
        <authorList>
            <person name="Vazquez M."/>
            <person name="Ceapa C.D."/>
            <person name="Rodriguez Luna D."/>
            <person name="Sanchez Esquivel S."/>
        </authorList>
    </citation>
    <scope>NUCLEOTIDE SEQUENCE [LARGE SCALE GENOMIC DNA]</scope>
    <source>
        <strain evidence="1 2">NF3</strain>
    </source>
</reference>
<protein>
    <submittedName>
        <fullName evidence="1">Uncharacterized protein</fullName>
    </submittedName>
</protein>
<dbReference type="RefSeq" id="WP_143658388.1">
    <property type="nucleotide sequence ID" value="NZ_MWQN01000005.1"/>
</dbReference>
<accession>A0A1T3NIV4</accession>
<proteinExistence type="predicted"/>
<dbReference type="Proteomes" id="UP000190037">
    <property type="component" value="Unassembled WGS sequence"/>
</dbReference>
<dbReference type="EMBL" id="MWQN01000005">
    <property type="protein sequence ID" value="OPC76754.1"/>
    <property type="molecule type" value="Genomic_DNA"/>
</dbReference>
<gene>
    <name evidence="1" type="ORF">B4N89_45565</name>
</gene>
<evidence type="ECO:0000313" key="1">
    <source>
        <dbReference type="EMBL" id="OPC76754.1"/>
    </source>
</evidence>
<comment type="caution">
    <text evidence="1">The sequence shown here is derived from an EMBL/GenBank/DDBJ whole genome shotgun (WGS) entry which is preliminary data.</text>
</comment>